<feature type="domain" description="HDOD" evidence="1">
    <location>
        <begin position="18"/>
        <end position="212"/>
    </location>
</feature>
<accession>A0AAW7X442</accession>
<comment type="caution">
    <text evidence="2">The sequence shown here is derived from an EMBL/GenBank/DDBJ whole genome shotgun (WGS) entry which is preliminary data.</text>
</comment>
<dbReference type="InterPro" id="IPR013976">
    <property type="entry name" value="HDOD"/>
</dbReference>
<dbReference type="AlphaFoldDB" id="A0AAW7X442"/>
<dbReference type="RefSeq" id="WP_303490436.1">
    <property type="nucleotide sequence ID" value="NZ_JAUOPB010000001.1"/>
</dbReference>
<dbReference type="EMBL" id="JAUOPB010000001">
    <property type="protein sequence ID" value="MDO6421174.1"/>
    <property type="molecule type" value="Genomic_DNA"/>
</dbReference>
<dbReference type="PROSITE" id="PS51833">
    <property type="entry name" value="HDOD"/>
    <property type="match status" value="1"/>
</dbReference>
<dbReference type="SUPFAM" id="SSF109604">
    <property type="entry name" value="HD-domain/PDEase-like"/>
    <property type="match status" value="1"/>
</dbReference>
<proteinExistence type="predicted"/>
<dbReference type="Gene3D" id="1.10.3210.10">
    <property type="entry name" value="Hypothetical protein af1432"/>
    <property type="match status" value="1"/>
</dbReference>
<protein>
    <submittedName>
        <fullName evidence="2">HDOD domain-containing protein</fullName>
    </submittedName>
</protein>
<evidence type="ECO:0000313" key="2">
    <source>
        <dbReference type="EMBL" id="MDO6421174.1"/>
    </source>
</evidence>
<organism evidence="2 3">
    <name type="scientific">Saccharophagus degradans</name>
    <dbReference type="NCBI Taxonomy" id="86304"/>
    <lineage>
        <taxon>Bacteria</taxon>
        <taxon>Pseudomonadati</taxon>
        <taxon>Pseudomonadota</taxon>
        <taxon>Gammaproteobacteria</taxon>
        <taxon>Cellvibrionales</taxon>
        <taxon>Cellvibrionaceae</taxon>
        <taxon>Saccharophagus</taxon>
    </lineage>
</organism>
<evidence type="ECO:0000259" key="1">
    <source>
        <dbReference type="PROSITE" id="PS51833"/>
    </source>
</evidence>
<dbReference type="Gene3D" id="3.30.450.40">
    <property type="match status" value="1"/>
</dbReference>
<sequence length="476" mass="52973">MANKGLSHWVTKLRTQNTPVLNNVIVELNAITGDEEADVNQMAEVILRDANLTSHVLRVANSVQYNYGKARINTVSRAVVLIGLKGMRAICISLLLIDSLLTGKSKQRVLDLMAQGFHAATQARNIVLKLDSDAAEEAFIAGLLYNLGEMAFWAAQEMNPENEALINDDMRVRRQAMETQLGTSFKAVTKELARHWKLGDTLEQVLSPSEQSSDVVKAVVTGERISRAALFGWDSPQVKKVVAEVSELLGISDDQSETMIKNSADQAAEVALDFGVNEACPLIPSSRSKVPKKSKPASKILKGDAMLQLNILRDLSNATYERMDVNTIFQMVVEGMHRGIGLERVVIAFIKKRKLQAKYMLGEGTEHWRSSFMFDVGPYSESIFTHAMEKGGNHWFTQDAIASQSNLYPNDLITIVGRFPSFVSTLQIDDRRVALFYADRWNFGGRLSEDQFESFKHFSNQAQASLNLLSSKGRKQ</sequence>
<gene>
    <name evidence="2" type="ORF">Q4521_01680</name>
</gene>
<dbReference type="PANTHER" id="PTHR33525:SF3">
    <property type="entry name" value="RIBONUCLEASE Y"/>
    <property type="match status" value="1"/>
</dbReference>
<evidence type="ECO:0000313" key="3">
    <source>
        <dbReference type="Proteomes" id="UP001169760"/>
    </source>
</evidence>
<dbReference type="Pfam" id="PF08668">
    <property type="entry name" value="HDOD"/>
    <property type="match status" value="1"/>
</dbReference>
<dbReference type="InterPro" id="IPR052340">
    <property type="entry name" value="RNase_Y/CdgJ"/>
</dbReference>
<dbReference type="PANTHER" id="PTHR33525">
    <property type="match status" value="1"/>
</dbReference>
<name>A0AAW7X442_9GAMM</name>
<dbReference type="Proteomes" id="UP001169760">
    <property type="component" value="Unassembled WGS sequence"/>
</dbReference>
<dbReference type="InterPro" id="IPR029016">
    <property type="entry name" value="GAF-like_dom_sf"/>
</dbReference>
<reference evidence="2" key="1">
    <citation type="submission" date="2023-07" db="EMBL/GenBank/DDBJ databases">
        <title>Genome content predicts the carbon catabolic preferences of heterotrophic bacteria.</title>
        <authorList>
            <person name="Gralka M."/>
        </authorList>
    </citation>
    <scope>NUCLEOTIDE SEQUENCE</scope>
    <source>
        <strain evidence="2">I3M17_2</strain>
    </source>
</reference>